<organism evidence="3 4">
    <name type="scientific">Leisingera aquaemixtae</name>
    <dbReference type="NCBI Taxonomy" id="1396826"/>
    <lineage>
        <taxon>Bacteria</taxon>
        <taxon>Pseudomonadati</taxon>
        <taxon>Pseudomonadota</taxon>
        <taxon>Alphaproteobacteria</taxon>
        <taxon>Rhodobacterales</taxon>
        <taxon>Roseobacteraceae</taxon>
        <taxon>Leisingera</taxon>
    </lineage>
</organism>
<feature type="region of interest" description="Disordered" evidence="1">
    <location>
        <begin position="294"/>
        <end position="326"/>
    </location>
</feature>
<evidence type="ECO:0000259" key="2">
    <source>
        <dbReference type="Pfam" id="PF18821"/>
    </source>
</evidence>
<keyword evidence="4" id="KW-1185">Reference proteome</keyword>
<keyword evidence="3" id="KW-0614">Plasmid</keyword>
<dbReference type="Proteomes" id="UP001058514">
    <property type="component" value="Plasmid unnamed6"/>
</dbReference>
<feature type="region of interest" description="Disordered" evidence="1">
    <location>
        <begin position="404"/>
        <end position="506"/>
    </location>
</feature>
<sequence length="615" mass="68272">MAETQNQVNQGFELSYAFSDEKARYSTAAEAGKAFAEANGELAPMVVEASDKGARTLASSRRNGAEHAKLAPSLEMVKADNGSETDLQFWKAYHDRIAEKDLAAQGQTQEGSSQKSKAETPDLFDDAPVTLKEPQEPRPAKEQSREGSEPVKEAPPVMTTALDNAPEGTAEPAAPQPAKTDDERFTMPKSFEERFILTREANRQELFRSYDDKRPAISDRGDSLHTKNADRSTAMDMIELAAHRGWASMKVKGPEEFRREMWIEGTAQGIEVKGYRPNDKDRAEAERRAELIGERVIERTDKDKASPGRQSDGAAQAEPQAKGPSNVIQMIDYKKGLEGKITDIGTAPYRDREGASPTPYVTLELADGRSHKLWGVGLPDMLDKHQLKVGDKATIYDDGQKAVTVTERDAKTGEERQKDTFRREWGARDIERQEQVRNRVEPVQKRDEPVIESAGSQEIKKEAANVSKNPDAESGTKHQQEQQRHADRLEERLNQKEAARDPQLRGAASTLALIEAEMRAAGVSDKDRATVREMASHELANGIRAGRQYDVQRLPNVSAKQQAAVKALTSGDVSKIIEQARVRGPASPDTSSKRAGQSQEQPRERTQQQDRSRER</sequence>
<feature type="compositionally biased region" description="Basic and acidic residues" evidence="1">
    <location>
        <begin position="470"/>
        <end position="503"/>
    </location>
</feature>
<feature type="compositionally biased region" description="Basic and acidic residues" evidence="1">
    <location>
        <begin position="294"/>
        <end position="306"/>
    </location>
</feature>
<feature type="region of interest" description="Disordered" evidence="1">
    <location>
        <begin position="576"/>
        <end position="615"/>
    </location>
</feature>
<dbReference type="RefSeq" id="WP_259966435.1">
    <property type="nucleotide sequence ID" value="NZ_CP081057.1"/>
</dbReference>
<protein>
    <recommendedName>
        <fullName evidence="2">Large polyvalent protein-associated domain-containing protein</fullName>
    </recommendedName>
</protein>
<name>A0ABY5WRB3_9RHOB</name>
<dbReference type="Pfam" id="PF18821">
    <property type="entry name" value="LPD7"/>
    <property type="match status" value="1"/>
</dbReference>
<feature type="region of interest" description="Disordered" evidence="1">
    <location>
        <begin position="101"/>
        <end position="187"/>
    </location>
</feature>
<evidence type="ECO:0000313" key="3">
    <source>
        <dbReference type="EMBL" id="UWQ44023.1"/>
    </source>
</evidence>
<dbReference type="EMBL" id="CP081057">
    <property type="protein sequence ID" value="UWQ44023.1"/>
    <property type="molecule type" value="Genomic_DNA"/>
</dbReference>
<feature type="compositionally biased region" description="Basic and acidic residues" evidence="1">
    <location>
        <begin position="601"/>
        <end position="615"/>
    </location>
</feature>
<feature type="domain" description="Large polyvalent protein-associated" evidence="2">
    <location>
        <begin position="203"/>
        <end position="288"/>
    </location>
</feature>
<proteinExistence type="predicted"/>
<geneLocation type="plasmid" evidence="3 4">
    <name>unnamed6</name>
</geneLocation>
<dbReference type="InterPro" id="IPR040677">
    <property type="entry name" value="LPD7"/>
</dbReference>
<feature type="compositionally biased region" description="Polar residues" evidence="1">
    <location>
        <begin position="105"/>
        <end position="115"/>
    </location>
</feature>
<accession>A0ABY5WRB3</accession>
<gene>
    <name evidence="3" type="ORF">K3718_21260</name>
</gene>
<evidence type="ECO:0000313" key="4">
    <source>
        <dbReference type="Proteomes" id="UP001058514"/>
    </source>
</evidence>
<feature type="compositionally biased region" description="Basic and acidic residues" evidence="1">
    <location>
        <begin position="404"/>
        <end position="449"/>
    </location>
</feature>
<evidence type="ECO:0000256" key="1">
    <source>
        <dbReference type="SAM" id="MobiDB-lite"/>
    </source>
</evidence>
<reference evidence="3" key="1">
    <citation type="submission" date="2021-08" db="EMBL/GenBank/DDBJ databases">
        <authorList>
            <person name="Nwanade C."/>
            <person name="Wang M."/>
            <person name="Masoudi A."/>
            <person name="Yu Z."/>
            <person name="Liu J."/>
        </authorList>
    </citation>
    <scope>NUCLEOTIDE SEQUENCE</scope>
    <source>
        <strain evidence="3">S166</strain>
        <plasmid evidence="3">unnamed6</plasmid>
    </source>
</reference>
<feature type="compositionally biased region" description="Polar residues" evidence="1">
    <location>
        <begin position="588"/>
        <end position="600"/>
    </location>
</feature>
<feature type="compositionally biased region" description="Basic and acidic residues" evidence="1">
    <location>
        <begin position="133"/>
        <end position="152"/>
    </location>
</feature>